<evidence type="ECO:0000256" key="6">
    <source>
        <dbReference type="ARBA" id="ARBA00023136"/>
    </source>
</evidence>
<keyword evidence="5 7" id="KW-1133">Transmembrane helix</keyword>
<dbReference type="FunFam" id="1.20.1250.20:FF:000772">
    <property type="entry name" value="Multidrug efflux transporter MdtP"/>
    <property type="match status" value="1"/>
</dbReference>
<dbReference type="Proteomes" id="UP000319432">
    <property type="component" value="Chromosome"/>
</dbReference>
<organism evidence="9 10">
    <name type="scientific">Brevibacillus laterosporus</name>
    <name type="common">Bacillus laterosporus</name>
    <dbReference type="NCBI Taxonomy" id="1465"/>
    <lineage>
        <taxon>Bacteria</taxon>
        <taxon>Bacillati</taxon>
        <taxon>Bacillota</taxon>
        <taxon>Bacilli</taxon>
        <taxon>Bacillales</taxon>
        <taxon>Paenibacillaceae</taxon>
        <taxon>Brevibacillus</taxon>
    </lineage>
</organism>
<feature type="transmembrane region" description="Helical" evidence="7">
    <location>
        <begin position="366"/>
        <end position="389"/>
    </location>
</feature>
<dbReference type="EMBL" id="CP033464">
    <property type="protein sequence ID" value="QDX93918.1"/>
    <property type="molecule type" value="Genomic_DNA"/>
</dbReference>
<feature type="transmembrane region" description="Helical" evidence="7">
    <location>
        <begin position="174"/>
        <end position="194"/>
    </location>
</feature>
<feature type="transmembrane region" description="Helical" evidence="7">
    <location>
        <begin position="341"/>
        <end position="360"/>
    </location>
</feature>
<dbReference type="OrthoDB" id="9816041at2"/>
<keyword evidence="3" id="KW-1003">Cell membrane</keyword>
<keyword evidence="10" id="KW-1185">Reference proteome</keyword>
<evidence type="ECO:0000259" key="8">
    <source>
        <dbReference type="PROSITE" id="PS50850"/>
    </source>
</evidence>
<dbReference type="InterPro" id="IPR004638">
    <property type="entry name" value="EmrB-like"/>
</dbReference>
<dbReference type="PANTHER" id="PTHR23501:SF197">
    <property type="entry name" value="COMD"/>
    <property type="match status" value="1"/>
</dbReference>
<dbReference type="PANTHER" id="PTHR23501">
    <property type="entry name" value="MAJOR FACILITATOR SUPERFAMILY"/>
    <property type="match status" value="1"/>
</dbReference>
<feature type="transmembrane region" description="Helical" evidence="7">
    <location>
        <begin position="20"/>
        <end position="43"/>
    </location>
</feature>
<comment type="subcellular location">
    <subcellularLocation>
        <location evidence="1">Cell membrane</location>
        <topology evidence="1">Multi-pass membrane protein</topology>
    </subcellularLocation>
</comment>
<dbReference type="InterPro" id="IPR036259">
    <property type="entry name" value="MFS_trans_sf"/>
</dbReference>
<dbReference type="CDD" id="cd17502">
    <property type="entry name" value="MFS_Azr1_MDR_like"/>
    <property type="match status" value="1"/>
</dbReference>
<evidence type="ECO:0000256" key="1">
    <source>
        <dbReference type="ARBA" id="ARBA00004651"/>
    </source>
</evidence>
<dbReference type="Gene3D" id="1.20.1720.10">
    <property type="entry name" value="Multidrug resistance protein D"/>
    <property type="match status" value="1"/>
</dbReference>
<feature type="transmembrane region" description="Helical" evidence="7">
    <location>
        <begin position="276"/>
        <end position="299"/>
    </location>
</feature>
<dbReference type="Pfam" id="PF07690">
    <property type="entry name" value="MFS_1"/>
    <property type="match status" value="1"/>
</dbReference>
<feature type="transmembrane region" description="Helical" evidence="7">
    <location>
        <begin position="206"/>
        <end position="227"/>
    </location>
</feature>
<evidence type="ECO:0000313" key="10">
    <source>
        <dbReference type="Proteomes" id="UP000319432"/>
    </source>
</evidence>
<dbReference type="GO" id="GO:0022857">
    <property type="term" value="F:transmembrane transporter activity"/>
    <property type="evidence" value="ECO:0007669"/>
    <property type="project" value="InterPro"/>
</dbReference>
<feature type="transmembrane region" description="Helical" evidence="7">
    <location>
        <begin position="500"/>
        <end position="519"/>
    </location>
</feature>
<reference evidence="9 10" key="1">
    <citation type="submission" date="2018-11" db="EMBL/GenBank/DDBJ databases">
        <title>Phylogenetic determinants of toxin gene distribution in genomes of Brevibacillus laterosporus.</title>
        <authorList>
            <person name="Glare T.R."/>
            <person name="Durrant A."/>
            <person name="Berry C."/>
            <person name="Palma L."/>
            <person name="Ormskirk M."/>
            <person name="Cox M.O."/>
        </authorList>
    </citation>
    <scope>NUCLEOTIDE SEQUENCE [LARGE SCALE GENOMIC DNA]</scope>
    <source>
        <strain evidence="9 10">1821L</strain>
    </source>
</reference>
<protein>
    <submittedName>
        <fullName evidence="9">DHA2 family efflux MFS transporter permease subunit</fullName>
    </submittedName>
</protein>
<feature type="transmembrane region" description="Helical" evidence="7">
    <location>
        <begin position="55"/>
        <end position="73"/>
    </location>
</feature>
<feature type="transmembrane region" description="Helical" evidence="7">
    <location>
        <begin position="85"/>
        <end position="105"/>
    </location>
</feature>
<name>A0A518VA96_BRELA</name>
<feature type="transmembrane region" description="Helical" evidence="7">
    <location>
        <begin position="233"/>
        <end position="255"/>
    </location>
</feature>
<evidence type="ECO:0000256" key="4">
    <source>
        <dbReference type="ARBA" id="ARBA00022692"/>
    </source>
</evidence>
<dbReference type="InterPro" id="IPR005829">
    <property type="entry name" value="Sugar_transporter_CS"/>
</dbReference>
<keyword evidence="6 7" id="KW-0472">Membrane</keyword>
<accession>A0A518VA96</accession>
<evidence type="ECO:0000313" key="9">
    <source>
        <dbReference type="EMBL" id="QDX93918.1"/>
    </source>
</evidence>
<dbReference type="SUPFAM" id="SSF103473">
    <property type="entry name" value="MFS general substrate transporter"/>
    <property type="match status" value="1"/>
</dbReference>
<dbReference type="InterPro" id="IPR020846">
    <property type="entry name" value="MFS_dom"/>
</dbReference>
<dbReference type="NCBIfam" id="TIGR00711">
    <property type="entry name" value="efflux_EmrB"/>
    <property type="match status" value="1"/>
</dbReference>
<dbReference type="PRINTS" id="PR01036">
    <property type="entry name" value="TCRTETB"/>
</dbReference>
<proteinExistence type="predicted"/>
<dbReference type="Gene3D" id="1.20.1250.20">
    <property type="entry name" value="MFS general substrate transporter like domains"/>
    <property type="match status" value="1"/>
</dbReference>
<dbReference type="AlphaFoldDB" id="A0A518VA96"/>
<sequence>MGEQMTIATKQQPSSQSRGLLITGLIIAMLFAALDGTIVGTAMPRIVGELGGLGVMTWLTTAYMLTSTTMVPIAGKLADLLGRKVVYITGLIIFMVGSVLCGFTDSMTQLIVYRGLQGIGGGIMMPMALIIIGDLFTGKERAKWQGVFGALYGLSSVIGPPVGGYIVDALNWRWVFYINLPIGIIATIFIAMGLKKHKVTGPIKIDFAGITTMIIGVVSMLLALTFGGKEYAWFSWQVIGLMTVSIVAIASFIRIEKKTEEPILPVNLFANKIFSSLNGVGFLMSVGMFGAIMFVPLFMQGVVGISPSESGAIMTPMMLTMILTSVVGSRMVYRWGVKKQILVGMIIMATGFGFLTSMGIDTTKLTATSFMMVIGLGMGLVMPIITLALQESFPKSQLGVVTSSSQFFRSIGGTFGVTILGSVMNAKSASLLTDYLLPLLHKLPSQAKGMVDQIAMEIHTNPQGLYSMLFSPEAMQKVPESVRDQLIPVLKHSMVESLHVVFMVSFGIVLVGAILTLWLPHIPLGSARKVTQENSVNESPPVMEK</sequence>
<dbReference type="PROSITE" id="PS50850">
    <property type="entry name" value="MFS"/>
    <property type="match status" value="1"/>
</dbReference>
<feature type="transmembrane region" description="Helical" evidence="7">
    <location>
        <begin position="144"/>
        <end position="162"/>
    </location>
</feature>
<evidence type="ECO:0000256" key="5">
    <source>
        <dbReference type="ARBA" id="ARBA00022989"/>
    </source>
</evidence>
<dbReference type="FunFam" id="1.20.1720.10:FF:000017">
    <property type="entry name" value="Drug resistance MFS transporter"/>
    <property type="match status" value="1"/>
</dbReference>
<dbReference type="InterPro" id="IPR011701">
    <property type="entry name" value="MFS"/>
</dbReference>
<dbReference type="PROSITE" id="PS00216">
    <property type="entry name" value="SUGAR_TRANSPORT_1"/>
    <property type="match status" value="1"/>
</dbReference>
<keyword evidence="2" id="KW-0813">Transport</keyword>
<keyword evidence="4 7" id="KW-0812">Transmembrane</keyword>
<evidence type="ECO:0000256" key="3">
    <source>
        <dbReference type="ARBA" id="ARBA00022475"/>
    </source>
</evidence>
<gene>
    <name evidence="9" type="ORF">EEL30_17415</name>
</gene>
<feature type="transmembrane region" description="Helical" evidence="7">
    <location>
        <begin position="111"/>
        <end position="132"/>
    </location>
</feature>
<evidence type="ECO:0000256" key="7">
    <source>
        <dbReference type="SAM" id="Phobius"/>
    </source>
</evidence>
<feature type="transmembrane region" description="Helical" evidence="7">
    <location>
        <begin position="311"/>
        <end position="329"/>
    </location>
</feature>
<evidence type="ECO:0000256" key="2">
    <source>
        <dbReference type="ARBA" id="ARBA00022448"/>
    </source>
</evidence>
<dbReference type="GO" id="GO:0005886">
    <property type="term" value="C:plasma membrane"/>
    <property type="evidence" value="ECO:0007669"/>
    <property type="project" value="UniProtKB-SubCell"/>
</dbReference>
<feature type="domain" description="Major facilitator superfamily (MFS) profile" evidence="8">
    <location>
        <begin position="21"/>
        <end position="524"/>
    </location>
</feature>